<gene>
    <name evidence="2" type="ORF">Anapl_19016</name>
</gene>
<evidence type="ECO:0000313" key="3">
    <source>
        <dbReference type="Proteomes" id="UP000296049"/>
    </source>
</evidence>
<dbReference type="EMBL" id="KB743433">
    <property type="protein sequence ID" value="EOA98800.1"/>
    <property type="molecule type" value="Genomic_DNA"/>
</dbReference>
<proteinExistence type="predicted"/>
<organism evidence="2 3">
    <name type="scientific">Anas platyrhynchos</name>
    <name type="common">Mallard</name>
    <name type="synonym">Anas boschas</name>
    <dbReference type="NCBI Taxonomy" id="8839"/>
    <lineage>
        <taxon>Eukaryota</taxon>
        <taxon>Metazoa</taxon>
        <taxon>Chordata</taxon>
        <taxon>Craniata</taxon>
        <taxon>Vertebrata</taxon>
        <taxon>Euteleostomi</taxon>
        <taxon>Archelosauria</taxon>
        <taxon>Archosauria</taxon>
        <taxon>Dinosauria</taxon>
        <taxon>Saurischia</taxon>
        <taxon>Theropoda</taxon>
        <taxon>Coelurosauria</taxon>
        <taxon>Aves</taxon>
        <taxon>Neognathae</taxon>
        <taxon>Galloanserae</taxon>
        <taxon>Anseriformes</taxon>
        <taxon>Anatidae</taxon>
        <taxon>Anatinae</taxon>
        <taxon>Anas</taxon>
    </lineage>
</organism>
<sequence length="195" mass="20511">MPIDLLSSMDLEQPGRSFTSSSTSERLPSARPAAPTTCIIPLSTSCSAAGAAGSGSRQQFSHCSPQAFTCTFRTYISEGAARGEVNTANTHLVNNTAASAEPRTARKVQVSEQRAAQKISNALKHAIKAARTHLVVAEQLETLMDHFTKVLPSLTALQGLVRWSGPQDAGVGGDGTICPPEEGGDDIHLPFPSKV</sequence>
<protein>
    <submittedName>
        <fullName evidence="2">Uncharacterized protein</fullName>
    </submittedName>
</protein>
<reference evidence="3" key="1">
    <citation type="journal article" date="2013" name="Nat. Genet.">
        <title>The duck genome and transcriptome provide insight into an avian influenza virus reservoir species.</title>
        <authorList>
            <person name="Huang Y."/>
            <person name="Li Y."/>
            <person name="Burt D.W."/>
            <person name="Chen H."/>
            <person name="Zhang Y."/>
            <person name="Qian W."/>
            <person name="Kim H."/>
            <person name="Gan S."/>
            <person name="Zhao Y."/>
            <person name="Li J."/>
            <person name="Yi K."/>
            <person name="Feng H."/>
            <person name="Zhu P."/>
            <person name="Li B."/>
            <person name="Liu Q."/>
            <person name="Fairley S."/>
            <person name="Magor K.E."/>
            <person name="Du Z."/>
            <person name="Hu X."/>
            <person name="Goodman L."/>
            <person name="Tafer H."/>
            <person name="Vignal A."/>
            <person name="Lee T."/>
            <person name="Kim K.W."/>
            <person name="Sheng Z."/>
            <person name="An Y."/>
            <person name="Searle S."/>
            <person name="Herrero J."/>
            <person name="Groenen M.A."/>
            <person name="Crooijmans R.P."/>
            <person name="Faraut T."/>
            <person name="Cai Q."/>
            <person name="Webster R.G."/>
            <person name="Aldridge J.R."/>
            <person name="Warren W.C."/>
            <person name="Bartschat S."/>
            <person name="Kehr S."/>
            <person name="Marz M."/>
            <person name="Stadler P.F."/>
            <person name="Smith J."/>
            <person name="Kraus R.H."/>
            <person name="Zhao Y."/>
            <person name="Ren L."/>
            <person name="Fei J."/>
            <person name="Morisson M."/>
            <person name="Kaiser P."/>
            <person name="Griffin D.K."/>
            <person name="Rao M."/>
            <person name="Pitel F."/>
            <person name="Wang J."/>
            <person name="Li N."/>
        </authorList>
    </citation>
    <scope>NUCLEOTIDE SEQUENCE [LARGE SCALE GENOMIC DNA]</scope>
</reference>
<evidence type="ECO:0000256" key="1">
    <source>
        <dbReference type="SAM" id="MobiDB-lite"/>
    </source>
</evidence>
<dbReference type="Proteomes" id="UP000296049">
    <property type="component" value="Unassembled WGS sequence"/>
</dbReference>
<name>R0JN97_ANAPL</name>
<dbReference type="AlphaFoldDB" id="R0JN97"/>
<feature type="compositionally biased region" description="Polar residues" evidence="1">
    <location>
        <begin position="16"/>
        <end position="26"/>
    </location>
</feature>
<feature type="region of interest" description="Disordered" evidence="1">
    <location>
        <begin position="1"/>
        <end position="32"/>
    </location>
</feature>
<evidence type="ECO:0000313" key="2">
    <source>
        <dbReference type="EMBL" id="EOA98800.1"/>
    </source>
</evidence>
<keyword evidence="3" id="KW-1185">Reference proteome</keyword>
<accession>R0JN97</accession>